<dbReference type="Pfam" id="PF00269">
    <property type="entry name" value="SASP"/>
    <property type="match status" value="1"/>
</dbReference>
<comment type="caution">
    <text evidence="3">The sequence shown here is derived from an EMBL/GenBank/DDBJ whole genome shotgun (WGS) entry which is preliminary data.</text>
</comment>
<accession>A0A1V4IIV3</accession>
<evidence type="ECO:0000313" key="3">
    <source>
        <dbReference type="EMBL" id="OPJ59856.1"/>
    </source>
</evidence>
<dbReference type="RefSeq" id="WP_079425979.1">
    <property type="nucleotide sequence ID" value="NZ_MZGV01000038.1"/>
</dbReference>
<dbReference type="GO" id="GO:0006265">
    <property type="term" value="P:DNA topological change"/>
    <property type="evidence" value="ECO:0007669"/>
    <property type="project" value="InterPro"/>
</dbReference>
<dbReference type="InterPro" id="IPR050847">
    <property type="entry name" value="SASP_DNA-binding"/>
</dbReference>
<keyword evidence="2" id="KW-0749">Sporulation</keyword>
<evidence type="ECO:0000256" key="2">
    <source>
        <dbReference type="ARBA" id="ARBA00022969"/>
    </source>
</evidence>
<dbReference type="AlphaFoldDB" id="A0A1V4IIV3"/>
<dbReference type="PANTHER" id="PTHR36107">
    <property type="entry name" value="SMALL, ACID-SOLUBLE SPORE PROTEIN A"/>
    <property type="match status" value="1"/>
</dbReference>
<reference evidence="3 4" key="1">
    <citation type="submission" date="2017-03" db="EMBL/GenBank/DDBJ databases">
        <title>Genome sequence of Clostridium oryzae DSM 28571.</title>
        <authorList>
            <person name="Poehlein A."/>
            <person name="Daniel R."/>
        </authorList>
    </citation>
    <scope>NUCLEOTIDE SEQUENCE [LARGE SCALE GENOMIC DNA]</scope>
    <source>
        <strain evidence="3 4">DSM 28571</strain>
    </source>
</reference>
<sequence length="68" mass="7516">MSKRPLVPTAKKELDKIKTEYANEFGMKINNGDKGDKSSKLNGTTGGPIGGLMTKKMVEEFEKKLIDK</sequence>
<dbReference type="Gene3D" id="6.10.10.80">
    <property type="entry name" value="Small, acid-soluble spore protein, alpha/beta type-like"/>
    <property type="match status" value="1"/>
</dbReference>
<dbReference type="GO" id="GO:0003690">
    <property type="term" value="F:double-stranded DNA binding"/>
    <property type="evidence" value="ECO:0007669"/>
    <property type="project" value="InterPro"/>
</dbReference>
<proteinExistence type="predicted"/>
<name>A0A1V4IIV3_9CLOT</name>
<gene>
    <name evidence="3" type="ORF">CLORY_30730</name>
</gene>
<dbReference type="GO" id="GO:0030435">
    <property type="term" value="P:sporulation resulting in formation of a cellular spore"/>
    <property type="evidence" value="ECO:0007669"/>
    <property type="project" value="UniProtKB-KW"/>
</dbReference>
<evidence type="ECO:0000313" key="4">
    <source>
        <dbReference type="Proteomes" id="UP000190080"/>
    </source>
</evidence>
<evidence type="ECO:0000256" key="1">
    <source>
        <dbReference type="ARBA" id="ARBA00003863"/>
    </source>
</evidence>
<dbReference type="PANTHER" id="PTHR36107:SF1">
    <property type="entry name" value="SMALL, ACID-SOLUBLE SPORE PROTEIN A"/>
    <property type="match status" value="1"/>
</dbReference>
<comment type="function">
    <text evidence="1">SASP are bound to spore DNA. They are double-stranded DNA-binding proteins that cause DNA to change to an a-like conformation. They protect the DNA backbone from chemical and enzymatic cleavage and are thus involved in dormant spore's high resistance to UV light.</text>
</comment>
<dbReference type="STRING" id="1450648.CLORY_30730"/>
<dbReference type="Proteomes" id="UP000190080">
    <property type="component" value="Unassembled WGS sequence"/>
</dbReference>
<dbReference type="InterPro" id="IPR038300">
    <property type="entry name" value="SASP_sf_alpha/beta"/>
</dbReference>
<dbReference type="InterPro" id="IPR001448">
    <property type="entry name" value="SASP_alpha/beta-type"/>
</dbReference>
<protein>
    <submittedName>
        <fullName evidence="3">Small, acid-soluble spore protein beta</fullName>
    </submittedName>
</protein>
<dbReference type="EMBL" id="MZGV01000038">
    <property type="protein sequence ID" value="OPJ59856.1"/>
    <property type="molecule type" value="Genomic_DNA"/>
</dbReference>
<dbReference type="OrthoDB" id="1683773at2"/>
<organism evidence="3 4">
    <name type="scientific">Clostridium oryzae</name>
    <dbReference type="NCBI Taxonomy" id="1450648"/>
    <lineage>
        <taxon>Bacteria</taxon>
        <taxon>Bacillati</taxon>
        <taxon>Bacillota</taxon>
        <taxon>Clostridia</taxon>
        <taxon>Eubacteriales</taxon>
        <taxon>Clostridiaceae</taxon>
        <taxon>Clostridium</taxon>
    </lineage>
</organism>
<keyword evidence="4" id="KW-1185">Reference proteome</keyword>